<reference evidence="2 3" key="1">
    <citation type="submission" date="2013-03" db="EMBL/GenBank/DDBJ databases">
        <authorList>
            <person name="Fiebig A."/>
            <person name="Goeker M."/>
            <person name="Klenk H.-P.P."/>
        </authorList>
    </citation>
    <scope>NUCLEOTIDE SEQUENCE [LARGE SCALE GENOMIC DNA]</scope>
    <source>
        <strain evidence="2 3">DSM 17492</strain>
    </source>
</reference>
<dbReference type="AlphaFoldDB" id="A0A017HE35"/>
<gene>
    <name evidence="2" type="ORF">Lokhon_02101</name>
</gene>
<evidence type="ECO:0000313" key="3">
    <source>
        <dbReference type="Proteomes" id="UP000025047"/>
    </source>
</evidence>
<keyword evidence="3" id="KW-1185">Reference proteome</keyword>
<feature type="region of interest" description="Disordered" evidence="1">
    <location>
        <begin position="1"/>
        <end position="66"/>
    </location>
</feature>
<accession>A0A017HE35</accession>
<comment type="caution">
    <text evidence="2">The sequence shown here is derived from an EMBL/GenBank/DDBJ whole genome shotgun (WGS) entry which is preliminary data.</text>
</comment>
<feature type="compositionally biased region" description="Basic and acidic residues" evidence="1">
    <location>
        <begin position="55"/>
        <end position="66"/>
    </location>
</feature>
<feature type="compositionally biased region" description="Basic residues" evidence="1">
    <location>
        <begin position="30"/>
        <end position="44"/>
    </location>
</feature>
<name>A0A017HE35_9RHOB</name>
<proteinExistence type="predicted"/>
<protein>
    <submittedName>
        <fullName evidence="2">Uncharacterized protein</fullName>
    </submittedName>
</protein>
<dbReference type="STRING" id="1122180.Lokhon_02101"/>
<dbReference type="EMBL" id="APGJ01000006">
    <property type="protein sequence ID" value="EYD72029.1"/>
    <property type="molecule type" value="Genomic_DNA"/>
</dbReference>
<evidence type="ECO:0000256" key="1">
    <source>
        <dbReference type="SAM" id="MobiDB-lite"/>
    </source>
</evidence>
<dbReference type="Proteomes" id="UP000025047">
    <property type="component" value="Unassembled WGS sequence"/>
</dbReference>
<sequence>MRPAIRAGQSHPSHPLAPGQGHCRASLAVPRRRAKNGHHTRTRLMQRCNCNHGPGRAEEGNDQHSG</sequence>
<organism evidence="2 3">
    <name type="scientific">Limimaricola hongkongensis DSM 17492</name>
    <dbReference type="NCBI Taxonomy" id="1122180"/>
    <lineage>
        <taxon>Bacteria</taxon>
        <taxon>Pseudomonadati</taxon>
        <taxon>Pseudomonadota</taxon>
        <taxon>Alphaproteobacteria</taxon>
        <taxon>Rhodobacterales</taxon>
        <taxon>Paracoccaceae</taxon>
        <taxon>Limimaricola</taxon>
    </lineage>
</organism>
<evidence type="ECO:0000313" key="2">
    <source>
        <dbReference type="EMBL" id="EYD72029.1"/>
    </source>
</evidence>
<dbReference type="HOGENOM" id="CLU_2825979_0_0_5"/>